<sequence>MMGARLPSVFRGWFAELGVGPGPAAFLAGQTPGRGRS</sequence>
<reference evidence="2" key="1">
    <citation type="submission" date="2015-04" db="EMBL/GenBank/DDBJ databases">
        <title>Physiological reanalysis, assessment of diazotrophy, and genome sequences of multiple isolates of Streptomyces thermoautotrophicus.</title>
        <authorList>
            <person name="MacKellar D.C."/>
            <person name="Lieber L."/>
            <person name="Norman J."/>
            <person name="Bolger A."/>
            <person name="Tobin C."/>
            <person name="Murray J.W."/>
            <person name="Chang R."/>
            <person name="Ford T."/>
            <person name="Nguyen P.Q."/>
            <person name="Woodward J."/>
            <person name="Permingeat H."/>
            <person name="Joshi N.S."/>
            <person name="Silver P.A."/>
            <person name="Usadel B."/>
            <person name="Rutherford A.W."/>
            <person name="Friesen M."/>
            <person name="Prell J."/>
        </authorList>
    </citation>
    <scope>NUCLEOTIDE SEQUENCE [LARGE SCALE GENOMIC DNA]</scope>
    <source>
        <strain evidence="2">H1</strain>
    </source>
</reference>
<keyword evidence="2" id="KW-1185">Reference proteome</keyword>
<evidence type="ECO:0000313" key="2">
    <source>
        <dbReference type="Proteomes" id="UP000070188"/>
    </source>
</evidence>
<proteinExistence type="predicted"/>
<organism evidence="1 2">
    <name type="scientific">Carbonactinospora thermoautotrophica</name>
    <dbReference type="NCBI Taxonomy" id="1469144"/>
    <lineage>
        <taxon>Bacteria</taxon>
        <taxon>Bacillati</taxon>
        <taxon>Actinomycetota</taxon>
        <taxon>Actinomycetes</taxon>
        <taxon>Kitasatosporales</taxon>
        <taxon>Carbonactinosporaceae</taxon>
        <taxon>Carbonactinospora</taxon>
    </lineage>
</organism>
<name>A0A132MVZ8_9ACTN</name>
<accession>A0A132MVZ8</accession>
<comment type="caution">
    <text evidence="1">The sequence shown here is derived from an EMBL/GenBank/DDBJ whole genome shotgun (WGS) entry which is preliminary data.</text>
</comment>
<dbReference type="EMBL" id="LAXD01000001">
    <property type="protein sequence ID" value="KWX01997.1"/>
    <property type="molecule type" value="Genomic_DNA"/>
</dbReference>
<dbReference type="STRING" id="1469144.LI90_3032"/>
<evidence type="ECO:0000313" key="1">
    <source>
        <dbReference type="EMBL" id="KWX01997.1"/>
    </source>
</evidence>
<protein>
    <submittedName>
        <fullName evidence="1">Uncharacterized protein</fullName>
    </submittedName>
</protein>
<dbReference type="AlphaFoldDB" id="A0A132MVZ8"/>
<gene>
    <name evidence="1" type="ORF">LI90_3032</name>
</gene>
<dbReference type="Proteomes" id="UP000070188">
    <property type="component" value="Unassembled WGS sequence"/>
</dbReference>